<feature type="domain" description="FGAR-AT PurM N-terminal-like" evidence="22">
    <location>
        <begin position="689"/>
        <end position="847"/>
    </location>
</feature>
<dbReference type="NCBIfam" id="NF003672">
    <property type="entry name" value="PRK05297.1"/>
    <property type="match status" value="1"/>
</dbReference>
<dbReference type="PROSITE" id="PS51273">
    <property type="entry name" value="GATASE_TYPE_1"/>
    <property type="match status" value="1"/>
</dbReference>
<dbReference type="InterPro" id="IPR036604">
    <property type="entry name" value="PurS-like_sf"/>
</dbReference>
<dbReference type="EMBL" id="CP048988">
    <property type="protein sequence ID" value="QID79598.1"/>
    <property type="molecule type" value="Genomic_DNA"/>
</dbReference>
<dbReference type="CDD" id="cd02203">
    <property type="entry name" value="PurL_repeat1"/>
    <property type="match status" value="1"/>
</dbReference>
<keyword evidence="11" id="KW-0460">Magnesium</keyword>
<dbReference type="OrthoDB" id="6666987at2759"/>
<gene>
    <name evidence="23" type="primary">ADE6_1</name>
    <name evidence="23" type="ORF">GRS66_001874</name>
</gene>
<dbReference type="SUPFAM" id="SSF56042">
    <property type="entry name" value="PurM C-terminal domain-like"/>
    <property type="match status" value="2"/>
</dbReference>
<evidence type="ECO:0000256" key="14">
    <source>
        <dbReference type="ARBA" id="ARBA00032632"/>
    </source>
</evidence>
<proteinExistence type="inferred from homology"/>
<evidence type="ECO:0000256" key="16">
    <source>
        <dbReference type="ARBA" id="ARBA00057317"/>
    </source>
</evidence>
<dbReference type="Gene3D" id="3.30.1330.10">
    <property type="entry name" value="PurM-like, N-terminal domain"/>
    <property type="match status" value="2"/>
</dbReference>
<keyword evidence="12" id="KW-0315">Glutamine amidotransferase</keyword>
<evidence type="ECO:0000256" key="18">
    <source>
        <dbReference type="SAM" id="MobiDB-lite"/>
    </source>
</evidence>
<evidence type="ECO:0000256" key="13">
    <source>
        <dbReference type="ARBA" id="ARBA00029823"/>
    </source>
</evidence>
<dbReference type="SUPFAM" id="SSF55326">
    <property type="entry name" value="PurM N-terminal domain-like"/>
    <property type="match status" value="2"/>
</dbReference>
<keyword evidence="24" id="KW-1185">Reference proteome</keyword>
<dbReference type="HAMAP" id="MF_00419">
    <property type="entry name" value="PurL_1"/>
    <property type="match status" value="1"/>
</dbReference>
<dbReference type="SUPFAM" id="SSF109736">
    <property type="entry name" value="FGAM synthase PurL, linker domain"/>
    <property type="match status" value="1"/>
</dbReference>
<evidence type="ECO:0000313" key="23">
    <source>
        <dbReference type="EMBL" id="QID79598.1"/>
    </source>
</evidence>
<dbReference type="EC" id="6.3.5.3" evidence="4"/>
<evidence type="ECO:0000256" key="7">
    <source>
        <dbReference type="ARBA" id="ARBA00022723"/>
    </source>
</evidence>
<dbReference type="SUPFAM" id="SSF82697">
    <property type="entry name" value="PurS-like"/>
    <property type="match status" value="1"/>
</dbReference>
<dbReference type="FunFam" id="3.90.650.10:FF:000002">
    <property type="entry name" value="Phosphoribosylformylglycinamidine synthase"/>
    <property type="match status" value="1"/>
</dbReference>
<dbReference type="NCBIfam" id="TIGR01735">
    <property type="entry name" value="FGAM_synt"/>
    <property type="match status" value="1"/>
</dbReference>
<dbReference type="InterPro" id="IPR036921">
    <property type="entry name" value="PurM-like_N_sf"/>
</dbReference>
<evidence type="ECO:0000256" key="8">
    <source>
        <dbReference type="ARBA" id="ARBA00022741"/>
    </source>
</evidence>
<dbReference type="PANTHER" id="PTHR10099">
    <property type="entry name" value="PHOSPHORIBOSYLFORMYLGLYCINAMIDINE SYNTHASE"/>
    <property type="match status" value="1"/>
</dbReference>
<evidence type="ECO:0000256" key="3">
    <source>
        <dbReference type="ARBA" id="ARBA00008608"/>
    </source>
</evidence>
<name>A0A6C1DRD8_SACPS</name>
<dbReference type="GO" id="GO:0046872">
    <property type="term" value="F:metal ion binding"/>
    <property type="evidence" value="ECO:0007669"/>
    <property type="project" value="UniProtKB-KW"/>
</dbReference>
<feature type="domain" description="PurM-like C-terminal" evidence="19">
    <location>
        <begin position="472"/>
        <end position="629"/>
    </location>
</feature>
<comment type="similarity">
    <text evidence="3">In the N-terminal section; belongs to the FGAMS family.</text>
</comment>
<keyword evidence="6" id="KW-0436">Ligase</keyword>
<keyword evidence="7" id="KW-0479">Metal-binding</keyword>
<evidence type="ECO:0000256" key="5">
    <source>
        <dbReference type="ARBA" id="ARBA00022490"/>
    </source>
</evidence>
<comment type="pathway">
    <text evidence="2">Purine metabolism; IMP biosynthesis via de novo pathway; 5-amino-1-(5-phospho-D-ribosyl)imidazole from N(2)-formyl-N(1)-(5-phospho-D-ribosyl)glycinamide: step 1/2.</text>
</comment>
<dbReference type="FunFam" id="3.30.1330.10:FF:000005">
    <property type="entry name" value="Phosphoribosylformylglycinamidine synthase"/>
    <property type="match status" value="1"/>
</dbReference>
<reference evidence="23 24" key="1">
    <citation type="journal article" date="2019" name="BMC Genomics">
        <title>Chromosome level assembly and comparative genome analysis confirm lager-brewing yeasts originated from a single hybridization.</title>
        <authorList>
            <person name="Salazar A.N."/>
            <person name="Gorter de Vries A.R."/>
            <person name="van den Broek M."/>
            <person name="Brouwers N."/>
            <person name="de la Torre Cortes P."/>
            <person name="Kuijpers N.G.A."/>
            <person name="Daran J.G."/>
            <person name="Abeel T."/>
        </authorList>
    </citation>
    <scope>NUCLEOTIDE SEQUENCE [LARGE SCALE GENOMIC DNA]</scope>
    <source>
        <strain evidence="23 24">CBS 1483</strain>
    </source>
</reference>
<feature type="region of interest" description="Disordered" evidence="18">
    <location>
        <begin position="339"/>
        <end position="363"/>
    </location>
</feature>
<dbReference type="Gene3D" id="3.40.50.880">
    <property type="match status" value="1"/>
</dbReference>
<dbReference type="InterPro" id="IPR029062">
    <property type="entry name" value="Class_I_gatase-like"/>
</dbReference>
<feature type="domain" description="Phosphoribosylformylglycinamidine synthase N-terminal" evidence="21">
    <location>
        <begin position="41"/>
        <end position="173"/>
    </location>
</feature>
<dbReference type="GO" id="GO:0004642">
    <property type="term" value="F:phosphoribosylformylglycinamidine synthase activity"/>
    <property type="evidence" value="ECO:0007669"/>
    <property type="project" value="UniProtKB-EC"/>
</dbReference>
<comment type="catalytic activity">
    <reaction evidence="15">
        <text>N(2)-formyl-N(1)-(5-phospho-beta-D-ribosyl)glycinamide + L-glutamine + ATP + H2O = 2-formamido-N(1)-(5-O-phospho-beta-D-ribosyl)acetamidine + L-glutamate + ADP + phosphate + H(+)</text>
        <dbReference type="Rhea" id="RHEA:17129"/>
        <dbReference type="ChEBI" id="CHEBI:15377"/>
        <dbReference type="ChEBI" id="CHEBI:15378"/>
        <dbReference type="ChEBI" id="CHEBI:29985"/>
        <dbReference type="ChEBI" id="CHEBI:30616"/>
        <dbReference type="ChEBI" id="CHEBI:43474"/>
        <dbReference type="ChEBI" id="CHEBI:58359"/>
        <dbReference type="ChEBI" id="CHEBI:147286"/>
        <dbReference type="ChEBI" id="CHEBI:147287"/>
        <dbReference type="ChEBI" id="CHEBI:456216"/>
        <dbReference type="EC" id="6.3.5.3"/>
    </reaction>
</comment>
<dbReference type="UniPathway" id="UPA00074">
    <property type="reaction ID" value="UER00128"/>
</dbReference>
<dbReference type="InterPro" id="IPR036676">
    <property type="entry name" value="PurM-like_C_sf"/>
</dbReference>
<keyword evidence="5" id="KW-0963">Cytoplasm</keyword>
<dbReference type="Pfam" id="PF02769">
    <property type="entry name" value="AIRS_C"/>
    <property type="match status" value="2"/>
</dbReference>
<evidence type="ECO:0000256" key="9">
    <source>
        <dbReference type="ARBA" id="ARBA00022755"/>
    </source>
</evidence>
<evidence type="ECO:0000256" key="11">
    <source>
        <dbReference type="ARBA" id="ARBA00022842"/>
    </source>
</evidence>
<dbReference type="SUPFAM" id="SSF52317">
    <property type="entry name" value="Class I glutamine amidotransferase-like"/>
    <property type="match status" value="1"/>
</dbReference>
<evidence type="ECO:0000256" key="4">
    <source>
        <dbReference type="ARBA" id="ARBA00012747"/>
    </source>
</evidence>
<dbReference type="Pfam" id="PF13507">
    <property type="entry name" value="GATase_5"/>
    <property type="match status" value="1"/>
</dbReference>
<dbReference type="PANTHER" id="PTHR10099:SF1">
    <property type="entry name" value="PHOSPHORIBOSYLFORMYLGLYCINAMIDINE SYNTHASE"/>
    <property type="match status" value="1"/>
</dbReference>
<evidence type="ECO:0000256" key="15">
    <source>
        <dbReference type="ARBA" id="ARBA00052585"/>
    </source>
</evidence>
<dbReference type="GO" id="GO:0005737">
    <property type="term" value="C:cytoplasm"/>
    <property type="evidence" value="ECO:0007669"/>
    <property type="project" value="UniProtKB-SubCell"/>
</dbReference>
<evidence type="ECO:0000256" key="17">
    <source>
        <dbReference type="ARBA" id="ARBA00071729"/>
    </source>
</evidence>
<evidence type="ECO:0000256" key="2">
    <source>
        <dbReference type="ARBA" id="ARBA00004920"/>
    </source>
</evidence>
<evidence type="ECO:0000256" key="1">
    <source>
        <dbReference type="ARBA" id="ARBA00004496"/>
    </source>
</evidence>
<dbReference type="InterPro" id="IPR010073">
    <property type="entry name" value="PurL_large"/>
</dbReference>
<dbReference type="FunFam" id="3.40.50.880:FF:000008">
    <property type="entry name" value="Phosphoribosylformylglycinamidine synthase"/>
    <property type="match status" value="1"/>
</dbReference>
<dbReference type="Pfam" id="PF22689">
    <property type="entry name" value="FGAR-AT_PurM_N-like"/>
    <property type="match status" value="1"/>
</dbReference>
<sequence>MTDYILPGPKALSQFRVDNLIKDINSYTNSTSVINELRSCYIHYVNGIAQNLSEQDTKLLEVLLTYDSPLDIANDPLARQLNDAVANNLPSSALGEDTYLIRVVPRSGTISPWSSKATNIAHVCGLQDKVQRIERGLALLIKTVPGFPLLENLNDISLKCVYDRMTQQLYLTEPPNTMSIFTHEEPKPLVHVPLTPKDTKQSPKDILSKANTELGLALDSGEMEYLIHAFVETMKRDPTDVELFMFAQVNSEHCRHKIFNADWTIDGIKQQFTLFQMIRNTHKLNPEYTISAYSDNAAVLDSENDAFFFAPNSTTKEWTSTKERIPLLIKVETHNHPTAVSPFPGAATGSGGEIRDEGATGRGSKTKCGLSGFSVSDLLIPGNEQPWELNIGKPYHIASALDIMIEAPLGSAAFNNEFGRPCINGYFRTLTTKVLNHQGKEEIRGFHKPIMIAGGFGTVRPQFALKNTPITPGSCLIVLGGQSMLIGLGGGAASSVASGEGSADLDFASVQRGNPEMERRCQQVIDACVALGNNNPIQSIHDVGAGGLSNALPELVHDNDLGAKFDIRKVLSLEPGMSPMEIWCNESQERYVLGVSPQDLSIFEEICKRERAPFAVVGHATAEQKLIVEDPLLKTTPIDLEMPILFGKPPKMSRETITEALNLPEANLSEIPSLQDAIQRVLNLPSVGSKSFLITIGDRSVTGLIDRDQFVGPWQVPVADVGVTGTSLGETIISTGEAMAMGEKPVNALISASASAKLSVAESLLNIFAADVKSLNHIKLSANWMSPASHQGEGSKLYEAVQALGLDLCPALGVAIPVGKDSMSMKMKWDDKEVTAPLSLNITAFAPVFNTSKTWTPLLNRNTDDSVLVLVDLSAKQETKSLGASALLQVYNQVGNKSPTVYDNAILKGFLESLIQLHQQKEDIVLAYHDRSDGGLLITLLEMAFASRCGLEINIDGGDLESQLTNLFNEELGAVFQISAKNLSKFEKILNENGVAKEYISIVGKPSFQSQEIKIINSTTNDVIYANSRSELEQTWSKTSYEMQKLRDNPKTAEEEFASITDDRDPGLQYALTYNPADDMKIGLELSSQRPKVAILREQGVNGQMEMAWCFQQAGFNSVDVTMTDLLEGRFHLDDFIGLAACGGFSYGDVLGAGAGWAKSVLYHEGVRSQFSKFFNERQDTFAFGACNGCQFLSRLKDIIPGCENWPSFERNVSEQYEARVCMVQISQEKDNSSEESVFLNGMAGSKLPIAVAHGEGKATFSKSAEQLEKFEKDGLCCIRYVDNYGNVTERFPFNPNGSTNGIAGIKSPNGRVLAMMPHPERVCRLEANSWYPEGKYEEWGGYGPWIRLFRSARRWVG</sequence>
<dbReference type="CDD" id="cd01740">
    <property type="entry name" value="GATase1_FGAR_AT"/>
    <property type="match status" value="1"/>
</dbReference>
<dbReference type="InterPro" id="IPR040707">
    <property type="entry name" value="FGAR-AT_N"/>
</dbReference>
<evidence type="ECO:0000256" key="10">
    <source>
        <dbReference type="ARBA" id="ARBA00022840"/>
    </source>
</evidence>
<evidence type="ECO:0000259" key="22">
    <source>
        <dbReference type="Pfam" id="PF22689"/>
    </source>
</evidence>
<comment type="subcellular location">
    <subcellularLocation>
        <location evidence="1">Cytoplasm</location>
    </subcellularLocation>
</comment>
<dbReference type="InterPro" id="IPR041609">
    <property type="entry name" value="PurL_linker"/>
</dbReference>
<dbReference type="FunFam" id="3.90.650.10:FF:000005">
    <property type="entry name" value="Phosphoribosylformylglycinamidine synthase"/>
    <property type="match status" value="1"/>
</dbReference>
<keyword evidence="9" id="KW-0658">Purine biosynthesis</keyword>
<protein>
    <recommendedName>
        <fullName evidence="17">Phosphoribosylformylglycinamidine synthase</fullName>
        <ecNumber evidence="4">6.3.5.3</ecNumber>
    </recommendedName>
    <alternativeName>
        <fullName evidence="14">Formylglycinamide ribonucleotide amidotransferase</fullName>
    </alternativeName>
    <alternativeName>
        <fullName evidence="13">Formylglycinamide ribotide amidotransferase</fullName>
    </alternativeName>
</protein>
<dbReference type="InterPro" id="IPR055181">
    <property type="entry name" value="FGAR-AT_PurM_N-like"/>
</dbReference>
<dbReference type="Pfam" id="PF18076">
    <property type="entry name" value="FGAR-AT_N"/>
    <property type="match status" value="1"/>
</dbReference>
<dbReference type="FunFam" id="1.10.8.750:FF:000002">
    <property type="entry name" value="Phosphoribosylformylglycinamidine synthase"/>
    <property type="match status" value="1"/>
</dbReference>
<accession>A0A6C1DRD8</accession>
<dbReference type="Gene3D" id="1.10.8.750">
    <property type="entry name" value="Phosphoribosylformylglycinamidine synthase, linker domain"/>
    <property type="match status" value="1"/>
</dbReference>
<dbReference type="Gene3D" id="3.90.650.10">
    <property type="entry name" value="PurM-like C-terminal domain"/>
    <property type="match status" value="2"/>
</dbReference>
<evidence type="ECO:0000313" key="24">
    <source>
        <dbReference type="Proteomes" id="UP000501346"/>
    </source>
</evidence>
<dbReference type="InterPro" id="IPR010918">
    <property type="entry name" value="PurM-like_C_dom"/>
</dbReference>
<dbReference type="SMART" id="SM01211">
    <property type="entry name" value="GATase_5"/>
    <property type="match status" value="1"/>
</dbReference>
<dbReference type="FunFam" id="3.30.1330.10:FF:000002">
    <property type="entry name" value="Phosphoribosylformylglycinamidine synthase"/>
    <property type="match status" value="1"/>
</dbReference>
<evidence type="ECO:0000259" key="21">
    <source>
        <dbReference type="Pfam" id="PF18076"/>
    </source>
</evidence>
<feature type="domain" description="Phosphoribosylformylglycinamidine synthase linker" evidence="20">
    <location>
        <begin position="207"/>
        <end position="257"/>
    </location>
</feature>
<dbReference type="Pfam" id="PF18072">
    <property type="entry name" value="FGAR-AT_linker"/>
    <property type="match status" value="1"/>
</dbReference>
<dbReference type="GO" id="GO:0005524">
    <property type="term" value="F:ATP binding"/>
    <property type="evidence" value="ECO:0007669"/>
    <property type="project" value="UniProtKB-KW"/>
</dbReference>
<dbReference type="CDD" id="cd02204">
    <property type="entry name" value="PurL_repeat2"/>
    <property type="match status" value="1"/>
</dbReference>
<feature type="domain" description="PurM-like C-terminal" evidence="19">
    <location>
        <begin position="880"/>
        <end position="995"/>
    </location>
</feature>
<evidence type="ECO:0000259" key="19">
    <source>
        <dbReference type="Pfam" id="PF02769"/>
    </source>
</evidence>
<evidence type="ECO:0000259" key="20">
    <source>
        <dbReference type="Pfam" id="PF18072"/>
    </source>
</evidence>
<keyword evidence="10" id="KW-0067">ATP-binding</keyword>
<dbReference type="GO" id="GO:0006189">
    <property type="term" value="P:'de novo' IMP biosynthetic process"/>
    <property type="evidence" value="ECO:0007669"/>
    <property type="project" value="UniProtKB-UniPathway"/>
</dbReference>
<evidence type="ECO:0000256" key="6">
    <source>
        <dbReference type="ARBA" id="ARBA00022598"/>
    </source>
</evidence>
<comment type="function">
    <text evidence="16">Phosphoribosylformylglycinamidine synthase involved in the purines biosynthetic pathway. Catalyzes the ATP-dependent conversion of formylglycinamide ribonucleotide (FGAR) and glutamine to yield formylglycinamidine ribonucleotide (FGAM) and glutamate.</text>
</comment>
<keyword evidence="8" id="KW-0547">Nucleotide-binding</keyword>
<organism evidence="23 24">
    <name type="scientific">Saccharomyces pastorianus</name>
    <name type="common">Lager yeast</name>
    <name type="synonym">Saccharomyces cerevisiae x Saccharomyces eubayanus</name>
    <dbReference type="NCBI Taxonomy" id="27292"/>
    <lineage>
        <taxon>Eukaryota</taxon>
        <taxon>Fungi</taxon>
        <taxon>Dikarya</taxon>
        <taxon>Ascomycota</taxon>
        <taxon>Saccharomycotina</taxon>
        <taxon>Saccharomycetes</taxon>
        <taxon>Saccharomycetales</taxon>
        <taxon>Saccharomycetaceae</taxon>
        <taxon>Saccharomyces</taxon>
    </lineage>
</organism>
<evidence type="ECO:0000256" key="12">
    <source>
        <dbReference type="ARBA" id="ARBA00022962"/>
    </source>
</evidence>
<dbReference type="Proteomes" id="UP000501346">
    <property type="component" value="Chromosome ScVII"/>
</dbReference>